<comment type="caution">
    <text evidence="2">The sequence shown here is derived from an EMBL/GenBank/DDBJ whole genome shotgun (WGS) entry which is preliminary data.</text>
</comment>
<feature type="domain" description="LysM" evidence="1">
    <location>
        <begin position="184"/>
        <end position="228"/>
    </location>
</feature>
<dbReference type="Proteomes" id="UP000449092">
    <property type="component" value="Unassembled WGS sequence"/>
</dbReference>
<evidence type="ECO:0000313" key="3">
    <source>
        <dbReference type="Proteomes" id="UP000449092"/>
    </source>
</evidence>
<protein>
    <submittedName>
        <fullName evidence="2">Peptidoglycan DD-metalloendopeptidase family protein</fullName>
    </submittedName>
</protein>
<dbReference type="Pfam" id="PF01551">
    <property type="entry name" value="Peptidase_M23"/>
    <property type="match status" value="1"/>
</dbReference>
<gene>
    <name evidence="2" type="ORF">F4X82_02475</name>
</gene>
<evidence type="ECO:0000313" key="2">
    <source>
        <dbReference type="EMBL" id="MYE38354.1"/>
    </source>
</evidence>
<organism evidence="2 3">
    <name type="scientific">Candidatus Spechtbacteria bacterium SB0662_bin_43</name>
    <dbReference type="NCBI Taxonomy" id="2604897"/>
    <lineage>
        <taxon>Bacteria</taxon>
        <taxon>Candidatus Spechtiibacteriota</taxon>
    </lineage>
</organism>
<dbReference type="SUPFAM" id="SSF51261">
    <property type="entry name" value="Duplicated hybrid motif"/>
    <property type="match status" value="1"/>
</dbReference>
<accession>A0A845DCG6</accession>
<dbReference type="SMART" id="SM00257">
    <property type="entry name" value="LysM"/>
    <property type="match status" value="2"/>
</dbReference>
<dbReference type="PANTHER" id="PTHR21666:SF270">
    <property type="entry name" value="MUREIN HYDROLASE ACTIVATOR ENVC"/>
    <property type="match status" value="1"/>
</dbReference>
<dbReference type="Gene3D" id="3.10.350.10">
    <property type="entry name" value="LysM domain"/>
    <property type="match status" value="2"/>
</dbReference>
<dbReference type="Pfam" id="PF01476">
    <property type="entry name" value="LysM"/>
    <property type="match status" value="2"/>
</dbReference>
<dbReference type="GO" id="GO:0004222">
    <property type="term" value="F:metalloendopeptidase activity"/>
    <property type="evidence" value="ECO:0007669"/>
    <property type="project" value="TreeGrafter"/>
</dbReference>
<dbReference type="CDD" id="cd12797">
    <property type="entry name" value="M23_peptidase"/>
    <property type="match status" value="1"/>
</dbReference>
<dbReference type="Gene3D" id="2.70.70.10">
    <property type="entry name" value="Glucose Permease (Domain IIA)"/>
    <property type="match status" value="1"/>
</dbReference>
<name>A0A845DCG6_9BACT</name>
<dbReference type="PANTHER" id="PTHR21666">
    <property type="entry name" value="PEPTIDASE-RELATED"/>
    <property type="match status" value="1"/>
</dbReference>
<feature type="domain" description="LysM" evidence="1">
    <location>
        <begin position="134"/>
        <end position="178"/>
    </location>
</feature>
<dbReference type="EMBL" id="VXOY01000020">
    <property type="protein sequence ID" value="MYE38354.1"/>
    <property type="molecule type" value="Genomic_DNA"/>
</dbReference>
<dbReference type="InterPro" id="IPR016047">
    <property type="entry name" value="M23ase_b-sheet_dom"/>
</dbReference>
<reference evidence="2 3" key="1">
    <citation type="submission" date="2019-09" db="EMBL/GenBank/DDBJ databases">
        <title>Characterisation of the sponge microbiome using genome-centric metagenomics.</title>
        <authorList>
            <person name="Engelberts J.P."/>
            <person name="Robbins S.J."/>
            <person name="De Goeij J.M."/>
            <person name="Aranda M."/>
            <person name="Bell S.C."/>
            <person name="Webster N.S."/>
        </authorList>
    </citation>
    <scope>NUCLEOTIDE SEQUENCE [LARGE SCALE GENOMIC DNA]</scope>
    <source>
        <strain evidence="2">SB0662_bin_43</strain>
    </source>
</reference>
<evidence type="ECO:0000259" key="1">
    <source>
        <dbReference type="PROSITE" id="PS51782"/>
    </source>
</evidence>
<proteinExistence type="predicted"/>
<dbReference type="PROSITE" id="PS51782">
    <property type="entry name" value="LYSM"/>
    <property type="match status" value="2"/>
</dbReference>
<sequence length="363" mass="39086">MSSYKKASKRSNSLFFLGRPIEGFSPSRTYHAVSLLFDMRVMATASAVLLFSLSLFLGHPSSVGGAQDQEEREGVYYEQQGVAHNNVFASAQLQQVEYGDATAVLQDPPVLQSNTIVGYNALGIDEQQNSNDLIGHVVSNGDTLSSIAEQYGVGIQTLVWANDINLSDTLSVGSVITVLPVNGVLHTIDYNETLSDIAAYYDVDIQDILRANDIGNAELIFSGQRIIIPGATREQGQVVKQNYAATASKHSYFLRPADGVLSQGLHLHNAIDIANSCGSPIYASLSGVVDIVVNSGYNGGYGRYIMLHHSDGIQTLYAHLSKSLVVPGQTVRQGEMIGYMGTTGRSTGCHVHFEVRGATNPVR</sequence>
<dbReference type="CDD" id="cd00118">
    <property type="entry name" value="LysM"/>
    <property type="match status" value="2"/>
</dbReference>
<dbReference type="AlphaFoldDB" id="A0A845DCG6"/>
<dbReference type="InterPro" id="IPR036779">
    <property type="entry name" value="LysM_dom_sf"/>
</dbReference>
<dbReference type="InterPro" id="IPR050570">
    <property type="entry name" value="Cell_wall_metabolism_enzyme"/>
</dbReference>
<dbReference type="InterPro" id="IPR011055">
    <property type="entry name" value="Dup_hybrid_motif"/>
</dbReference>
<dbReference type="InterPro" id="IPR018392">
    <property type="entry name" value="LysM"/>
</dbReference>